<reference evidence="9 10" key="1">
    <citation type="journal article" date="2022" name="bioRxiv">
        <title>Genomics of Preaxostyla Flagellates Illuminates Evolutionary Transitions and the Path Towards Mitochondrial Loss.</title>
        <authorList>
            <person name="Novak L.V.F."/>
            <person name="Treitli S.C."/>
            <person name="Pyrih J."/>
            <person name="Halakuc P."/>
            <person name="Pipaliya S.V."/>
            <person name="Vacek V."/>
            <person name="Brzon O."/>
            <person name="Soukal P."/>
            <person name="Eme L."/>
            <person name="Dacks J.B."/>
            <person name="Karnkowska A."/>
            <person name="Elias M."/>
            <person name="Hampl V."/>
        </authorList>
    </citation>
    <scope>NUCLEOTIDE SEQUENCE [LARGE SCALE GENOMIC DNA]</scope>
    <source>
        <strain evidence="9">NAU3</strain>
        <tissue evidence="9">Gut</tissue>
    </source>
</reference>
<dbReference type="InterPro" id="IPR039189">
    <property type="entry name" value="Fcp1"/>
</dbReference>
<feature type="region of interest" description="Disordered" evidence="7">
    <location>
        <begin position="514"/>
        <end position="600"/>
    </location>
</feature>
<organism evidence="9 10">
    <name type="scientific">Blattamonas nauphoetae</name>
    <dbReference type="NCBI Taxonomy" id="2049346"/>
    <lineage>
        <taxon>Eukaryota</taxon>
        <taxon>Metamonada</taxon>
        <taxon>Preaxostyla</taxon>
        <taxon>Oxymonadida</taxon>
        <taxon>Blattamonas</taxon>
    </lineage>
</organism>
<dbReference type="InterPro" id="IPR036420">
    <property type="entry name" value="BRCT_dom_sf"/>
</dbReference>
<evidence type="ECO:0000256" key="7">
    <source>
        <dbReference type="SAM" id="MobiDB-lite"/>
    </source>
</evidence>
<evidence type="ECO:0000313" key="10">
    <source>
        <dbReference type="Proteomes" id="UP001281761"/>
    </source>
</evidence>
<dbReference type="SUPFAM" id="SSF52113">
    <property type="entry name" value="BRCT domain"/>
    <property type="match status" value="1"/>
</dbReference>
<dbReference type="InterPro" id="IPR023214">
    <property type="entry name" value="HAD_sf"/>
</dbReference>
<proteinExistence type="predicted"/>
<dbReference type="GO" id="GO:0004722">
    <property type="term" value="F:protein serine/threonine phosphatase activity"/>
    <property type="evidence" value="ECO:0007669"/>
    <property type="project" value="UniProtKB-EC"/>
</dbReference>
<accession>A0ABQ9Y139</accession>
<gene>
    <name evidence="9" type="ORF">BLNAU_7612</name>
</gene>
<protein>
    <recommendedName>
        <fullName evidence="2">protein-serine/threonine phosphatase</fullName>
        <ecNumber evidence="2">3.1.3.16</ecNumber>
    </recommendedName>
</protein>
<evidence type="ECO:0000256" key="4">
    <source>
        <dbReference type="ARBA" id="ARBA00023242"/>
    </source>
</evidence>
<dbReference type="Proteomes" id="UP001281761">
    <property type="component" value="Unassembled WGS sequence"/>
</dbReference>
<dbReference type="PANTHER" id="PTHR23081:SF36">
    <property type="entry name" value="RNA POLYMERASE II SUBUNIT A C-TERMINAL DOMAIN PHOSPHATASE"/>
    <property type="match status" value="1"/>
</dbReference>
<evidence type="ECO:0000256" key="1">
    <source>
        <dbReference type="ARBA" id="ARBA00004123"/>
    </source>
</evidence>
<evidence type="ECO:0000313" key="9">
    <source>
        <dbReference type="EMBL" id="KAK2957455.1"/>
    </source>
</evidence>
<feature type="compositionally biased region" description="Basic and acidic residues" evidence="7">
    <location>
        <begin position="525"/>
        <end position="534"/>
    </location>
</feature>
<feature type="domain" description="FCP1 homology" evidence="8">
    <location>
        <begin position="60"/>
        <end position="260"/>
    </location>
</feature>
<dbReference type="SUPFAM" id="SSF56784">
    <property type="entry name" value="HAD-like"/>
    <property type="match status" value="1"/>
</dbReference>
<keyword evidence="4" id="KW-0539">Nucleus</keyword>
<sequence length="600" mass="68380">MDCTHDVVFGSLCAICGAIVQDTPSNSGTPMQRATPQSLKLFVSPTEATNQHQELQQHLERSKMLNLVFDLDHTLIHSTNDLANSQVIQRNEPNETKDVKLFTLKTLRQHCYVKPRPGYRIYLKLLTKTFNMYIFTASLQEYADEVALLLDPEQKLFTGKVYCYEDSSDHLERRGSNKPAGSMSNQSASNFGFNLASRRHLQKQLDVIFPVGDPFAIVVDDRRSVWKRNTPVLEILPFFFFYGCQDCRPPSDMIDVWKYPVPVTLSLWSHLQIPTTDEKPDETNCASPAMLRKLHRKLDEYPLIESGLTLLRVHQRFYSQPNFSSELLLPILANLQFSALRGAFIAFSGVIPLTEQKNIESYPLVASARRFGAEIVEVDSPKLTHLVYVREGTEKERKVAGLPERQMIRPKSLLPLFDPIVDGDERSIAAQTRRVLAQLEKGTERQVTVGKVFCVHLLWLIRCMDQSGWVDETPFLLTETEHPVRVEGDSPNAEDRNWEECLARFKESVRLAEAAQVEPEEQNEDSEHSERNSEDPMDSFLKNVFMNVEESSDSDSEIPSDVEATSDEEESGECQRCGESDSDRGEKRVRRVQDDSDDQD</sequence>
<dbReference type="Gene3D" id="3.40.50.10190">
    <property type="entry name" value="BRCT domain"/>
    <property type="match status" value="1"/>
</dbReference>
<comment type="subcellular location">
    <subcellularLocation>
        <location evidence="1">Nucleus</location>
    </subcellularLocation>
</comment>
<comment type="caution">
    <text evidence="9">The sequence shown here is derived from an EMBL/GenBank/DDBJ whole genome shotgun (WGS) entry which is preliminary data.</text>
</comment>
<comment type="catalytic activity">
    <reaction evidence="5">
        <text>O-phospho-L-seryl-[protein] + H2O = L-seryl-[protein] + phosphate</text>
        <dbReference type="Rhea" id="RHEA:20629"/>
        <dbReference type="Rhea" id="RHEA-COMP:9863"/>
        <dbReference type="Rhea" id="RHEA-COMP:11604"/>
        <dbReference type="ChEBI" id="CHEBI:15377"/>
        <dbReference type="ChEBI" id="CHEBI:29999"/>
        <dbReference type="ChEBI" id="CHEBI:43474"/>
        <dbReference type="ChEBI" id="CHEBI:83421"/>
        <dbReference type="EC" id="3.1.3.16"/>
    </reaction>
</comment>
<dbReference type="InterPro" id="IPR004274">
    <property type="entry name" value="FCP1_dom"/>
</dbReference>
<name>A0ABQ9Y139_9EUKA</name>
<dbReference type="EMBL" id="JARBJD010000046">
    <property type="protein sequence ID" value="KAK2957455.1"/>
    <property type="molecule type" value="Genomic_DNA"/>
</dbReference>
<evidence type="ECO:0000256" key="6">
    <source>
        <dbReference type="ARBA" id="ARBA00048336"/>
    </source>
</evidence>
<evidence type="ECO:0000256" key="2">
    <source>
        <dbReference type="ARBA" id="ARBA00013081"/>
    </source>
</evidence>
<evidence type="ECO:0000259" key="8">
    <source>
        <dbReference type="PROSITE" id="PS50969"/>
    </source>
</evidence>
<comment type="catalytic activity">
    <reaction evidence="6">
        <text>O-phospho-L-threonyl-[protein] + H2O = L-threonyl-[protein] + phosphate</text>
        <dbReference type="Rhea" id="RHEA:47004"/>
        <dbReference type="Rhea" id="RHEA-COMP:11060"/>
        <dbReference type="Rhea" id="RHEA-COMP:11605"/>
        <dbReference type="ChEBI" id="CHEBI:15377"/>
        <dbReference type="ChEBI" id="CHEBI:30013"/>
        <dbReference type="ChEBI" id="CHEBI:43474"/>
        <dbReference type="ChEBI" id="CHEBI:61977"/>
        <dbReference type="EC" id="3.1.3.16"/>
    </reaction>
</comment>
<dbReference type="Pfam" id="PF03031">
    <property type="entry name" value="NIF"/>
    <property type="match status" value="1"/>
</dbReference>
<keyword evidence="10" id="KW-1185">Reference proteome</keyword>
<dbReference type="PROSITE" id="PS50969">
    <property type="entry name" value="FCP1"/>
    <property type="match status" value="1"/>
</dbReference>
<keyword evidence="3 9" id="KW-0378">Hydrolase</keyword>
<dbReference type="PANTHER" id="PTHR23081">
    <property type="entry name" value="RNA POLYMERASE II CTD PHOSPHATASE"/>
    <property type="match status" value="1"/>
</dbReference>
<dbReference type="Gene3D" id="3.40.50.1000">
    <property type="entry name" value="HAD superfamily/HAD-like"/>
    <property type="match status" value="1"/>
</dbReference>
<feature type="compositionally biased region" description="Basic and acidic residues" evidence="7">
    <location>
        <begin position="576"/>
        <end position="594"/>
    </location>
</feature>
<evidence type="ECO:0000256" key="5">
    <source>
        <dbReference type="ARBA" id="ARBA00047761"/>
    </source>
</evidence>
<dbReference type="EC" id="3.1.3.16" evidence="2"/>
<dbReference type="InterPro" id="IPR036412">
    <property type="entry name" value="HAD-like_sf"/>
</dbReference>
<feature type="compositionally biased region" description="Acidic residues" evidence="7">
    <location>
        <begin position="550"/>
        <end position="572"/>
    </location>
</feature>
<dbReference type="SMART" id="SM00577">
    <property type="entry name" value="CPDc"/>
    <property type="match status" value="1"/>
</dbReference>
<evidence type="ECO:0000256" key="3">
    <source>
        <dbReference type="ARBA" id="ARBA00022801"/>
    </source>
</evidence>